<protein>
    <submittedName>
        <fullName evidence="2">Uncharacterized protein</fullName>
    </submittedName>
</protein>
<reference evidence="2" key="1">
    <citation type="journal article" date="2020" name="Fungal Divers.">
        <title>Resolving the Mortierellaceae phylogeny through synthesis of multi-gene phylogenetics and phylogenomics.</title>
        <authorList>
            <person name="Vandepol N."/>
            <person name="Liber J."/>
            <person name="Desiro A."/>
            <person name="Na H."/>
            <person name="Kennedy M."/>
            <person name="Barry K."/>
            <person name="Grigoriev I.V."/>
            <person name="Miller A.N."/>
            <person name="O'Donnell K."/>
            <person name="Stajich J.E."/>
            <person name="Bonito G."/>
        </authorList>
    </citation>
    <scope>NUCLEOTIDE SEQUENCE</scope>
    <source>
        <strain evidence="2">KOD1015</strain>
    </source>
</reference>
<gene>
    <name evidence="2" type="ORF">BGW38_008417</name>
</gene>
<proteinExistence type="predicted"/>
<feature type="region of interest" description="Disordered" evidence="1">
    <location>
        <begin position="1"/>
        <end position="25"/>
    </location>
</feature>
<feature type="non-terminal residue" evidence="2">
    <location>
        <position position="1"/>
    </location>
</feature>
<accession>A0A9P6K9N7</accession>
<comment type="caution">
    <text evidence="2">The sequence shown here is derived from an EMBL/GenBank/DDBJ whole genome shotgun (WGS) entry which is preliminary data.</text>
</comment>
<name>A0A9P6K9N7_9FUNG</name>
<sequence length="65" mass="7245">PPAVLAAEKAAAASKENQEGESNNVGNWTSWLREVEINVTGAEFVEDIMEDELEDLKLIHMYEVI</sequence>
<dbReference type="EMBL" id="JAABOA010005794">
    <property type="protein sequence ID" value="KAF9573514.1"/>
    <property type="molecule type" value="Genomic_DNA"/>
</dbReference>
<feature type="compositionally biased region" description="Low complexity" evidence="1">
    <location>
        <begin position="1"/>
        <end position="13"/>
    </location>
</feature>
<dbReference type="Proteomes" id="UP000780801">
    <property type="component" value="Unassembled WGS sequence"/>
</dbReference>
<dbReference type="OrthoDB" id="15794at2759"/>
<evidence type="ECO:0000313" key="3">
    <source>
        <dbReference type="Proteomes" id="UP000780801"/>
    </source>
</evidence>
<keyword evidence="3" id="KW-1185">Reference proteome</keyword>
<evidence type="ECO:0000313" key="2">
    <source>
        <dbReference type="EMBL" id="KAF9573514.1"/>
    </source>
</evidence>
<evidence type="ECO:0000256" key="1">
    <source>
        <dbReference type="SAM" id="MobiDB-lite"/>
    </source>
</evidence>
<organism evidence="2 3">
    <name type="scientific">Lunasporangiospora selenospora</name>
    <dbReference type="NCBI Taxonomy" id="979761"/>
    <lineage>
        <taxon>Eukaryota</taxon>
        <taxon>Fungi</taxon>
        <taxon>Fungi incertae sedis</taxon>
        <taxon>Mucoromycota</taxon>
        <taxon>Mortierellomycotina</taxon>
        <taxon>Mortierellomycetes</taxon>
        <taxon>Mortierellales</taxon>
        <taxon>Mortierellaceae</taxon>
        <taxon>Lunasporangiospora</taxon>
    </lineage>
</organism>
<dbReference type="AlphaFoldDB" id="A0A9P6K9N7"/>